<dbReference type="EMBL" id="JACHWQ010000003">
    <property type="protein sequence ID" value="MBB2975913.1"/>
    <property type="molecule type" value="Genomic_DNA"/>
</dbReference>
<keyword evidence="1" id="KW-1133">Transmembrane helix</keyword>
<feature type="transmembrane region" description="Helical" evidence="1">
    <location>
        <begin position="94"/>
        <end position="113"/>
    </location>
</feature>
<dbReference type="Proteomes" id="UP000529310">
    <property type="component" value="Unassembled WGS sequence"/>
</dbReference>
<keyword evidence="1" id="KW-0472">Membrane</keyword>
<feature type="transmembrane region" description="Helical" evidence="1">
    <location>
        <begin position="37"/>
        <end position="57"/>
    </location>
</feature>
<protein>
    <submittedName>
        <fullName evidence="2">Uncharacterized protein</fullName>
    </submittedName>
</protein>
<accession>A0A7W4V2Z1</accession>
<dbReference type="AlphaFoldDB" id="A0A7W4V2Z1"/>
<name>A0A7W4V2Z1_9MICO</name>
<evidence type="ECO:0000313" key="2">
    <source>
        <dbReference type="EMBL" id="MBB2975913.1"/>
    </source>
</evidence>
<keyword evidence="1" id="KW-0812">Transmembrane</keyword>
<keyword evidence="3" id="KW-1185">Reference proteome</keyword>
<feature type="transmembrane region" description="Helical" evidence="1">
    <location>
        <begin position="69"/>
        <end position="88"/>
    </location>
</feature>
<reference evidence="2 3" key="1">
    <citation type="submission" date="2020-08" db="EMBL/GenBank/DDBJ databases">
        <title>Sequencing the genomes of 1000 actinobacteria strains.</title>
        <authorList>
            <person name="Klenk H.-P."/>
        </authorList>
    </citation>
    <scope>NUCLEOTIDE SEQUENCE [LARGE SCALE GENOMIC DNA]</scope>
    <source>
        <strain evidence="2 3">DSM 27099</strain>
    </source>
</reference>
<proteinExistence type="predicted"/>
<evidence type="ECO:0000313" key="3">
    <source>
        <dbReference type="Proteomes" id="UP000529310"/>
    </source>
</evidence>
<feature type="transmembrane region" description="Helical" evidence="1">
    <location>
        <begin position="133"/>
        <end position="155"/>
    </location>
</feature>
<sequence length="183" mass="18334">MTSALTRTWPALAAAGAGLIFIALGAGAITGTDSPAYLWVIGVLMVLFGVAALGWAARALMTSRLTAPRVVASAALASLALLLAGLTLDPARMSIIPITVAGALTVVVGAYAAATVRRTREPTLNPTAKRAQVVSAVGVFAGVITVAALVTPALAATEAGQLAPDHSAHSEIFDFSESGHAGH</sequence>
<gene>
    <name evidence="2" type="ORF">FHX49_001480</name>
</gene>
<evidence type="ECO:0000256" key="1">
    <source>
        <dbReference type="SAM" id="Phobius"/>
    </source>
</evidence>
<organism evidence="2 3">
    <name type="scientific">Microbacterium endophyticum</name>
    <dbReference type="NCBI Taxonomy" id="1526412"/>
    <lineage>
        <taxon>Bacteria</taxon>
        <taxon>Bacillati</taxon>
        <taxon>Actinomycetota</taxon>
        <taxon>Actinomycetes</taxon>
        <taxon>Micrococcales</taxon>
        <taxon>Microbacteriaceae</taxon>
        <taxon>Microbacterium</taxon>
    </lineage>
</organism>
<comment type="caution">
    <text evidence="2">The sequence shown here is derived from an EMBL/GenBank/DDBJ whole genome shotgun (WGS) entry which is preliminary data.</text>
</comment>
<dbReference type="RefSeq" id="WP_165141289.1">
    <property type="nucleotide sequence ID" value="NZ_CP049255.1"/>
</dbReference>